<dbReference type="PROSITE" id="PS50109">
    <property type="entry name" value="HIS_KIN"/>
    <property type="match status" value="1"/>
</dbReference>
<dbReference type="InterPro" id="IPR001789">
    <property type="entry name" value="Sig_transdc_resp-reg_receiver"/>
</dbReference>
<keyword evidence="6" id="KW-0175">Coiled coil</keyword>
<keyword evidence="7" id="KW-1133">Transmembrane helix</keyword>
<dbReference type="InterPro" id="IPR011006">
    <property type="entry name" value="CheY-like_superfamily"/>
</dbReference>
<evidence type="ECO:0000256" key="7">
    <source>
        <dbReference type="SAM" id="Phobius"/>
    </source>
</evidence>
<dbReference type="STRING" id="1382798.PK35_08690"/>
<reference evidence="10 11" key="1">
    <citation type="journal article" date="2015" name="Antonie Van Leeuwenhoek">
        <title>Tamlana nanhaiensis sp. nov., isolated from surface seawater collected from the South China Sea.</title>
        <authorList>
            <person name="Liu X."/>
            <person name="Lai Q."/>
            <person name="Du Y."/>
            <person name="Li G."/>
            <person name="Sun F."/>
            <person name="Shao Z."/>
        </authorList>
    </citation>
    <scope>NUCLEOTIDE SEQUENCE [LARGE SCALE GENOMIC DNA]</scope>
    <source>
        <strain evidence="10 11">FHC16</strain>
    </source>
</reference>
<dbReference type="Gene3D" id="3.30.565.10">
    <property type="entry name" value="Histidine kinase-like ATPase, C-terminal domain"/>
    <property type="match status" value="1"/>
</dbReference>
<dbReference type="PANTHER" id="PTHR45339">
    <property type="entry name" value="HYBRID SIGNAL TRANSDUCTION HISTIDINE KINASE J"/>
    <property type="match status" value="1"/>
</dbReference>
<dbReference type="EMBL" id="JTDV01000005">
    <property type="protein sequence ID" value="KJD33034.1"/>
    <property type="molecule type" value="Genomic_DNA"/>
</dbReference>
<evidence type="ECO:0000256" key="6">
    <source>
        <dbReference type="SAM" id="Coils"/>
    </source>
</evidence>
<dbReference type="InterPro" id="IPR003661">
    <property type="entry name" value="HisK_dim/P_dom"/>
</dbReference>
<keyword evidence="7" id="KW-0812">Transmembrane</keyword>
<dbReference type="PRINTS" id="PR00344">
    <property type="entry name" value="BCTRLSENSOR"/>
</dbReference>
<dbReference type="Proteomes" id="UP000032361">
    <property type="component" value="Unassembled WGS sequence"/>
</dbReference>
<dbReference type="InterPro" id="IPR004358">
    <property type="entry name" value="Sig_transdc_His_kin-like_C"/>
</dbReference>
<evidence type="ECO:0000256" key="1">
    <source>
        <dbReference type="ARBA" id="ARBA00000085"/>
    </source>
</evidence>
<dbReference type="InterPro" id="IPR005467">
    <property type="entry name" value="His_kinase_dom"/>
</dbReference>
<dbReference type="Pfam" id="PF02518">
    <property type="entry name" value="HATPase_c"/>
    <property type="match status" value="1"/>
</dbReference>
<dbReference type="OrthoDB" id="9811889at2"/>
<evidence type="ECO:0000313" key="11">
    <source>
        <dbReference type="Proteomes" id="UP000032361"/>
    </source>
</evidence>
<dbReference type="InterPro" id="IPR003594">
    <property type="entry name" value="HATPase_dom"/>
</dbReference>
<evidence type="ECO:0000256" key="2">
    <source>
        <dbReference type="ARBA" id="ARBA00012438"/>
    </source>
</evidence>
<feature type="coiled-coil region" evidence="6">
    <location>
        <begin position="71"/>
        <end position="98"/>
    </location>
</feature>
<dbReference type="RefSeq" id="WP_044626308.1">
    <property type="nucleotide sequence ID" value="NZ_JTDV01000005.1"/>
</dbReference>
<feature type="transmembrane region" description="Helical" evidence="7">
    <location>
        <begin position="41"/>
        <end position="61"/>
    </location>
</feature>
<dbReference type="Gene3D" id="3.40.50.2300">
    <property type="match status" value="1"/>
</dbReference>
<feature type="transmembrane region" description="Helical" evidence="7">
    <location>
        <begin position="14"/>
        <end position="35"/>
    </location>
</feature>
<dbReference type="PATRIC" id="fig|1382798.3.peg.3086"/>
<evidence type="ECO:0000256" key="5">
    <source>
        <dbReference type="PROSITE-ProRule" id="PRU00169"/>
    </source>
</evidence>
<dbReference type="Pfam" id="PF00512">
    <property type="entry name" value="HisKA"/>
    <property type="match status" value="1"/>
</dbReference>
<dbReference type="PROSITE" id="PS50110">
    <property type="entry name" value="RESPONSE_REGULATORY"/>
    <property type="match status" value="1"/>
</dbReference>
<dbReference type="InterPro" id="IPR036097">
    <property type="entry name" value="HisK_dim/P_sf"/>
</dbReference>
<name>A0A0D7W1W2_9FLAO</name>
<dbReference type="CDD" id="cd00082">
    <property type="entry name" value="HisKA"/>
    <property type="match status" value="1"/>
</dbReference>
<protein>
    <recommendedName>
        <fullName evidence="2">histidine kinase</fullName>
        <ecNumber evidence="2">2.7.13.3</ecNumber>
    </recommendedName>
</protein>
<dbReference type="SUPFAM" id="SSF52172">
    <property type="entry name" value="CheY-like"/>
    <property type="match status" value="1"/>
</dbReference>
<evidence type="ECO:0000259" key="9">
    <source>
        <dbReference type="PROSITE" id="PS50110"/>
    </source>
</evidence>
<evidence type="ECO:0000256" key="4">
    <source>
        <dbReference type="ARBA" id="ARBA00023012"/>
    </source>
</evidence>
<dbReference type="Pfam" id="PF00072">
    <property type="entry name" value="Response_reg"/>
    <property type="match status" value="1"/>
</dbReference>
<feature type="domain" description="Response regulatory" evidence="9">
    <location>
        <begin position="349"/>
        <end position="467"/>
    </location>
</feature>
<dbReference type="SUPFAM" id="SSF47384">
    <property type="entry name" value="Homodimeric domain of signal transducing histidine kinase"/>
    <property type="match status" value="1"/>
</dbReference>
<dbReference type="AlphaFoldDB" id="A0A0D7W1W2"/>
<evidence type="ECO:0000313" key="10">
    <source>
        <dbReference type="EMBL" id="KJD33034.1"/>
    </source>
</evidence>
<dbReference type="InterPro" id="IPR036890">
    <property type="entry name" value="HATPase_C_sf"/>
</dbReference>
<dbReference type="GO" id="GO:0000155">
    <property type="term" value="F:phosphorelay sensor kinase activity"/>
    <property type="evidence" value="ECO:0007669"/>
    <property type="project" value="InterPro"/>
</dbReference>
<dbReference type="Gene3D" id="1.10.287.130">
    <property type="match status" value="1"/>
</dbReference>
<evidence type="ECO:0000256" key="3">
    <source>
        <dbReference type="ARBA" id="ARBA00022553"/>
    </source>
</evidence>
<dbReference type="SUPFAM" id="SSF55874">
    <property type="entry name" value="ATPase domain of HSP90 chaperone/DNA topoisomerase II/histidine kinase"/>
    <property type="match status" value="1"/>
</dbReference>
<keyword evidence="4" id="KW-0902">Two-component regulatory system</keyword>
<feature type="modified residue" description="4-aspartylphosphate" evidence="5">
    <location>
        <position position="398"/>
    </location>
</feature>
<feature type="domain" description="Histidine kinase" evidence="8">
    <location>
        <begin position="101"/>
        <end position="327"/>
    </location>
</feature>
<keyword evidence="7" id="KW-0472">Membrane</keyword>
<comment type="caution">
    <text evidence="10">The sequence shown here is derived from an EMBL/GenBank/DDBJ whole genome shotgun (WGS) entry which is preliminary data.</text>
</comment>
<sequence length="472" mass="54169">MGFSSKFNRNRRTLSYFVLFSIVVIFGIAYCYLEGIVQVEATAVILFVLAISQVFVLQFFLKNQLKNNIITKSQKLRIEELNKNLDKSEQIFEDKSINLINMSYEVRTPLNTILGMLKMLSESDLDEDQLLKVEIAEYSSKHLLQFFNLVVSKEEIKKNEFTLNKSAVDLKADLRNLFKVFEYQAWEHDLDFEYEFLSEEKNDRFLVLADSERIQLILINLINNAIKFTDSGKISIIVDQTIEINDDQIVSFYIKDTGIGMTPEEIKYYLGNTKSKRITNEFMNEYRGWGVGLAISYHLVENMGGELKLESKENEGTTFYFSLQLKKTLNIKTETEPIEALSLGLNKINVLVAEDNRMNQKVIQFLLEKNGAQCTFAKNGVEAIDLYKVLNFDIIFMDIYMPDMDGYEATRQIKSTKKYAKKNTPIIAVSASAFEEDIIKAKEAGINEFLAKPIDVVKLKKLLLEYAGSSVA</sequence>
<keyword evidence="3 5" id="KW-0597">Phosphoprotein</keyword>
<dbReference type="SMART" id="SM00387">
    <property type="entry name" value="HATPase_c"/>
    <property type="match status" value="1"/>
</dbReference>
<accession>A0A0D7W1W2</accession>
<dbReference type="SMART" id="SM00448">
    <property type="entry name" value="REC"/>
    <property type="match status" value="1"/>
</dbReference>
<proteinExistence type="predicted"/>
<dbReference type="SMART" id="SM00388">
    <property type="entry name" value="HisKA"/>
    <property type="match status" value="1"/>
</dbReference>
<keyword evidence="11" id="KW-1185">Reference proteome</keyword>
<dbReference type="EC" id="2.7.13.3" evidence="2"/>
<comment type="catalytic activity">
    <reaction evidence="1">
        <text>ATP + protein L-histidine = ADP + protein N-phospho-L-histidine.</text>
        <dbReference type="EC" id="2.7.13.3"/>
    </reaction>
</comment>
<dbReference type="PANTHER" id="PTHR45339:SF1">
    <property type="entry name" value="HYBRID SIGNAL TRANSDUCTION HISTIDINE KINASE J"/>
    <property type="match status" value="1"/>
</dbReference>
<evidence type="ECO:0000259" key="8">
    <source>
        <dbReference type="PROSITE" id="PS50109"/>
    </source>
</evidence>
<gene>
    <name evidence="10" type="ORF">PK35_08690</name>
</gene>
<organism evidence="10 11">
    <name type="scientific">Neotamlana nanhaiensis</name>
    <dbReference type="NCBI Taxonomy" id="1382798"/>
    <lineage>
        <taxon>Bacteria</taxon>
        <taxon>Pseudomonadati</taxon>
        <taxon>Bacteroidota</taxon>
        <taxon>Flavobacteriia</taxon>
        <taxon>Flavobacteriales</taxon>
        <taxon>Flavobacteriaceae</taxon>
        <taxon>Neotamlana</taxon>
    </lineage>
</organism>
<dbReference type="CDD" id="cd17546">
    <property type="entry name" value="REC_hyHK_CKI1_RcsC-like"/>
    <property type="match status" value="1"/>
</dbReference>